<sequence>MKDLGVLKYFLGIEVIKVDNGVSWFLKRFRINWKPIYLTTTQPDIPYVVQLLSKHMHKPHKSHFNIVLRLLRYLKSNIGKGVYVNRTRKLGRVGFVDVWMLTKINVFTLVDL</sequence>
<evidence type="ECO:0000313" key="2">
    <source>
        <dbReference type="Proteomes" id="UP000235145"/>
    </source>
</evidence>
<name>A0A9R1VJL8_LACSA</name>
<organism evidence="1 2">
    <name type="scientific">Lactuca sativa</name>
    <name type="common">Garden lettuce</name>
    <dbReference type="NCBI Taxonomy" id="4236"/>
    <lineage>
        <taxon>Eukaryota</taxon>
        <taxon>Viridiplantae</taxon>
        <taxon>Streptophyta</taxon>
        <taxon>Embryophyta</taxon>
        <taxon>Tracheophyta</taxon>
        <taxon>Spermatophyta</taxon>
        <taxon>Magnoliopsida</taxon>
        <taxon>eudicotyledons</taxon>
        <taxon>Gunneridae</taxon>
        <taxon>Pentapetalae</taxon>
        <taxon>asterids</taxon>
        <taxon>campanulids</taxon>
        <taxon>Asterales</taxon>
        <taxon>Asteraceae</taxon>
        <taxon>Cichorioideae</taxon>
        <taxon>Cichorieae</taxon>
        <taxon>Lactucinae</taxon>
        <taxon>Lactuca</taxon>
    </lineage>
</organism>
<protein>
    <recommendedName>
        <fullName evidence="3">Reverse transcriptase Ty1/copia-type domain-containing protein</fullName>
    </recommendedName>
</protein>
<dbReference type="AlphaFoldDB" id="A0A9R1VJL8"/>
<reference evidence="1 2" key="1">
    <citation type="journal article" date="2017" name="Nat. Commun.">
        <title>Genome assembly with in vitro proximity ligation data and whole-genome triplication in lettuce.</title>
        <authorList>
            <person name="Reyes-Chin-Wo S."/>
            <person name="Wang Z."/>
            <person name="Yang X."/>
            <person name="Kozik A."/>
            <person name="Arikit S."/>
            <person name="Song C."/>
            <person name="Xia L."/>
            <person name="Froenicke L."/>
            <person name="Lavelle D.O."/>
            <person name="Truco M.J."/>
            <person name="Xia R."/>
            <person name="Zhu S."/>
            <person name="Xu C."/>
            <person name="Xu H."/>
            <person name="Xu X."/>
            <person name="Cox K."/>
            <person name="Korf I."/>
            <person name="Meyers B.C."/>
            <person name="Michelmore R.W."/>
        </authorList>
    </citation>
    <scope>NUCLEOTIDE SEQUENCE [LARGE SCALE GENOMIC DNA]</scope>
    <source>
        <strain evidence="2">cv. Salinas</strain>
        <tissue evidence="1">Seedlings</tissue>
    </source>
</reference>
<accession>A0A9R1VJL8</accession>
<evidence type="ECO:0000313" key="1">
    <source>
        <dbReference type="EMBL" id="KAJ0208477.1"/>
    </source>
</evidence>
<dbReference type="PANTHER" id="PTHR11439:SF508">
    <property type="entry name" value="RNA-DIRECTED DNA POLYMERASE"/>
    <property type="match status" value="1"/>
</dbReference>
<proteinExistence type="predicted"/>
<dbReference type="EMBL" id="NBSK02000005">
    <property type="protein sequence ID" value="KAJ0208477.1"/>
    <property type="molecule type" value="Genomic_DNA"/>
</dbReference>
<keyword evidence="2" id="KW-1185">Reference proteome</keyword>
<evidence type="ECO:0008006" key="3">
    <source>
        <dbReference type="Google" id="ProtNLM"/>
    </source>
</evidence>
<dbReference type="PANTHER" id="PTHR11439">
    <property type="entry name" value="GAG-POL-RELATED RETROTRANSPOSON"/>
    <property type="match status" value="1"/>
</dbReference>
<comment type="caution">
    <text evidence="1">The sequence shown here is derived from an EMBL/GenBank/DDBJ whole genome shotgun (WGS) entry which is preliminary data.</text>
</comment>
<dbReference type="Proteomes" id="UP000235145">
    <property type="component" value="Unassembled WGS sequence"/>
</dbReference>
<gene>
    <name evidence="1" type="ORF">LSAT_V11C500261350</name>
</gene>